<keyword evidence="6" id="KW-1185">Reference proteome</keyword>
<dbReference type="GO" id="GO:0004053">
    <property type="term" value="F:arginase activity"/>
    <property type="evidence" value="ECO:0007669"/>
    <property type="project" value="TreeGrafter"/>
</dbReference>
<dbReference type="PANTHER" id="PTHR43782:SF3">
    <property type="entry name" value="ARGINASE"/>
    <property type="match status" value="1"/>
</dbReference>
<dbReference type="Proteomes" id="UP001164390">
    <property type="component" value="Chromosome"/>
</dbReference>
<keyword evidence="3" id="KW-0464">Manganese</keyword>
<dbReference type="GO" id="GO:0005829">
    <property type="term" value="C:cytosol"/>
    <property type="evidence" value="ECO:0007669"/>
    <property type="project" value="TreeGrafter"/>
</dbReference>
<dbReference type="RefSeq" id="WP_271634442.1">
    <property type="nucleotide sequence ID" value="NZ_CP094970.1"/>
</dbReference>
<evidence type="ECO:0000256" key="3">
    <source>
        <dbReference type="ARBA" id="ARBA00023211"/>
    </source>
</evidence>
<evidence type="ECO:0000256" key="1">
    <source>
        <dbReference type="ARBA" id="ARBA00022723"/>
    </source>
</evidence>
<dbReference type="KEGG" id="sgrg:L0C25_00625"/>
<dbReference type="Pfam" id="PF00491">
    <property type="entry name" value="Arginase"/>
    <property type="match status" value="1"/>
</dbReference>
<proteinExistence type="inferred from homology"/>
<dbReference type="Gene3D" id="3.40.800.10">
    <property type="entry name" value="Ureohydrolase domain"/>
    <property type="match status" value="1"/>
</dbReference>
<gene>
    <name evidence="5" type="ORF">L0C25_00625</name>
</gene>
<dbReference type="PANTHER" id="PTHR43782">
    <property type="entry name" value="ARGINASE"/>
    <property type="match status" value="1"/>
</dbReference>
<protein>
    <submittedName>
        <fullName evidence="5">Arginase family protein</fullName>
    </submittedName>
</protein>
<dbReference type="PRINTS" id="PR00116">
    <property type="entry name" value="ARGINASE"/>
</dbReference>
<dbReference type="InterPro" id="IPR023696">
    <property type="entry name" value="Ureohydrolase_dom_sf"/>
</dbReference>
<dbReference type="CDD" id="cd09999">
    <property type="entry name" value="Arginase-like_1"/>
    <property type="match status" value="1"/>
</dbReference>
<organism evidence="5 6">
    <name type="scientific">Solicola gregarius</name>
    <dbReference type="NCBI Taxonomy" id="2908642"/>
    <lineage>
        <taxon>Bacteria</taxon>
        <taxon>Bacillati</taxon>
        <taxon>Actinomycetota</taxon>
        <taxon>Actinomycetes</taxon>
        <taxon>Propionibacteriales</taxon>
        <taxon>Nocardioidaceae</taxon>
        <taxon>Solicola</taxon>
    </lineage>
</organism>
<dbReference type="InterPro" id="IPR006035">
    <property type="entry name" value="Ureohydrolase"/>
</dbReference>
<dbReference type="GO" id="GO:0030145">
    <property type="term" value="F:manganese ion binding"/>
    <property type="evidence" value="ECO:0007669"/>
    <property type="project" value="TreeGrafter"/>
</dbReference>
<evidence type="ECO:0000313" key="6">
    <source>
        <dbReference type="Proteomes" id="UP001164390"/>
    </source>
</evidence>
<keyword evidence="2" id="KW-0378">Hydrolase</keyword>
<dbReference type="SUPFAM" id="SSF52768">
    <property type="entry name" value="Arginase/deacetylase"/>
    <property type="match status" value="1"/>
</dbReference>
<name>A0AA46YLI7_9ACTN</name>
<sequence length="248" mass="26188">MAENASRLSPGAHRTAELLPADRVVTVPAASDGTQILDGVRGRDVLVRNLRLAAELHAAIDDFVITVGGDCGVDVAPISAARRRYGERLTVLWLDAHPDVYGPDDLASGAFHGMVVRTLLGDGPAALTPTHPLTPDQFVLAGVRAGDASERAYLRRAGLRVHDVDQLEDAFDGLTGPTYVHLDLDVLDPTEFASIGYPEPDGVAASQLADLISRLGNIVGAAITEHAPAADDPDEAEVIRRLGTALCR</sequence>
<accession>A0AA46YLI7</accession>
<evidence type="ECO:0000256" key="4">
    <source>
        <dbReference type="PROSITE-ProRule" id="PRU00742"/>
    </source>
</evidence>
<reference evidence="5" key="1">
    <citation type="submission" date="2022-01" db="EMBL/GenBank/DDBJ databases">
        <title>Nocardioidaceae gen. sp. A5X3R13.</title>
        <authorList>
            <person name="Lopez Marin M.A."/>
            <person name="Uhlik O."/>
        </authorList>
    </citation>
    <scope>NUCLEOTIDE SEQUENCE</scope>
    <source>
        <strain evidence="5">A5X3R13</strain>
    </source>
</reference>
<evidence type="ECO:0000256" key="2">
    <source>
        <dbReference type="ARBA" id="ARBA00022801"/>
    </source>
</evidence>
<evidence type="ECO:0000313" key="5">
    <source>
        <dbReference type="EMBL" id="UYM05624.1"/>
    </source>
</evidence>
<comment type="similarity">
    <text evidence="4">Belongs to the arginase family.</text>
</comment>
<keyword evidence="1" id="KW-0479">Metal-binding</keyword>
<dbReference type="EMBL" id="CP094970">
    <property type="protein sequence ID" value="UYM05624.1"/>
    <property type="molecule type" value="Genomic_DNA"/>
</dbReference>
<dbReference type="PROSITE" id="PS51409">
    <property type="entry name" value="ARGINASE_2"/>
    <property type="match status" value="1"/>
</dbReference>
<dbReference type="AlphaFoldDB" id="A0AA46YLI7"/>